<feature type="transmembrane region" description="Helical" evidence="10">
    <location>
        <begin position="389"/>
        <end position="409"/>
    </location>
</feature>
<evidence type="ECO:0000256" key="8">
    <source>
        <dbReference type="ARBA" id="ARBA00023136"/>
    </source>
</evidence>
<keyword evidence="6 10" id="KW-0915">Sodium</keyword>
<keyword evidence="4 10" id="KW-0812">Transmembrane</keyword>
<evidence type="ECO:0000256" key="2">
    <source>
        <dbReference type="ARBA" id="ARBA00022448"/>
    </source>
</evidence>
<feature type="transmembrane region" description="Helical" evidence="10">
    <location>
        <begin position="53"/>
        <end position="70"/>
    </location>
</feature>
<protein>
    <submittedName>
        <fullName evidence="12">Sodium/proton antiporter, CPA1 family</fullName>
    </submittedName>
</protein>
<dbReference type="InterPro" id="IPR006153">
    <property type="entry name" value="Cation/H_exchanger_TM"/>
</dbReference>
<dbReference type="Proteomes" id="UP000199048">
    <property type="component" value="Unassembled WGS sequence"/>
</dbReference>
<dbReference type="GO" id="GO:0015385">
    <property type="term" value="F:sodium:proton antiporter activity"/>
    <property type="evidence" value="ECO:0007669"/>
    <property type="project" value="InterPro"/>
</dbReference>
<feature type="transmembrane region" description="Helical" evidence="10">
    <location>
        <begin position="181"/>
        <end position="202"/>
    </location>
</feature>
<feature type="transmembrane region" description="Helical" evidence="10">
    <location>
        <begin position="82"/>
        <end position="105"/>
    </location>
</feature>
<dbReference type="GO" id="GO:0005886">
    <property type="term" value="C:plasma membrane"/>
    <property type="evidence" value="ECO:0007669"/>
    <property type="project" value="UniProtKB-SubCell"/>
</dbReference>
<keyword evidence="7 10" id="KW-0406">Ion transport</keyword>
<comment type="similarity">
    <text evidence="10">Belongs to the monovalent cation:proton antiporter 1 (CPA1) transporter (TC 2.A.36) family.</text>
</comment>
<feature type="transmembrane region" description="Helical" evidence="10">
    <location>
        <begin position="269"/>
        <end position="286"/>
    </location>
</feature>
<dbReference type="Pfam" id="PF00999">
    <property type="entry name" value="Na_H_Exchanger"/>
    <property type="match status" value="1"/>
</dbReference>
<keyword evidence="9 10" id="KW-0739">Sodium transport</keyword>
<dbReference type="RefSeq" id="WP_092036585.1">
    <property type="nucleotide sequence ID" value="NZ_FOTK01000001.1"/>
</dbReference>
<feature type="domain" description="Cation/H+ exchanger transmembrane" evidence="11">
    <location>
        <begin position="12"/>
        <end position="414"/>
    </location>
</feature>
<feature type="transmembrane region" description="Helical" evidence="10">
    <location>
        <begin position="349"/>
        <end position="377"/>
    </location>
</feature>
<dbReference type="PANTHER" id="PTHR10110">
    <property type="entry name" value="SODIUM/HYDROGEN EXCHANGER"/>
    <property type="match status" value="1"/>
</dbReference>
<dbReference type="EMBL" id="FOTK01000001">
    <property type="protein sequence ID" value="SFL17733.1"/>
    <property type="molecule type" value="Genomic_DNA"/>
</dbReference>
<dbReference type="STRING" id="582667.SAMN05192568_1001372"/>
<keyword evidence="10" id="KW-0050">Antiport</keyword>
<keyword evidence="13" id="KW-1185">Reference proteome</keyword>
<evidence type="ECO:0000256" key="7">
    <source>
        <dbReference type="ARBA" id="ARBA00023065"/>
    </source>
</evidence>
<evidence type="ECO:0000256" key="3">
    <source>
        <dbReference type="ARBA" id="ARBA00022475"/>
    </source>
</evidence>
<keyword evidence="3" id="KW-1003">Cell membrane</keyword>
<keyword evidence="10" id="KW-0997">Cell inner membrane</keyword>
<evidence type="ECO:0000259" key="11">
    <source>
        <dbReference type="Pfam" id="PF00999"/>
    </source>
</evidence>
<dbReference type="GO" id="GO:0051453">
    <property type="term" value="P:regulation of intracellular pH"/>
    <property type="evidence" value="ECO:0007669"/>
    <property type="project" value="TreeGrafter"/>
</dbReference>
<dbReference type="PANTHER" id="PTHR10110:SF86">
    <property type="entry name" value="SODIUM_HYDROGEN EXCHANGER 7"/>
    <property type="match status" value="1"/>
</dbReference>
<dbReference type="PRINTS" id="PR01084">
    <property type="entry name" value="NAHEXCHNGR"/>
</dbReference>
<sequence length="553" mass="58692">MESVTVVLALLLSVLVSGALGRLVPLPLPLIQIAIGVALALGPLPSTALDPEIFFLVFLPPLLFLDGWRIPKRDLFRNGRTVLALALGLVALTVLGIGMLIHAMIPGIPLAVAFALAAVLSPTDPIAVSSVAAQAPVPRRLMHILEGEALLNDATGLVCLRFAIAAALTGTFSLSEAATTFVWLALGGLGIGAATTFLLMGAQDLLRRRTGEDPGLQILFSLLTPFGAYLAAEHVHASGILAAVAAGIAMTYVEIQGRSLGTTRVRRTAVWDTVALAANGSIFVLLGEQLPEVLGHAVKQADVQGAGWLVAWVLAITAGLMAIRFAWVWVSLYFVLVKAHRRGERREGLTWRLVAATTLAGVKGAITLAGILTLPLTLKDGTPFPARDLAILLAMGVILTSLLLASTVLPPLLRGLRLPADSSHDAEEDSARAAARHDAVTAIEALQHRLVEEQEDASVAVEAGARAMDRYEGLEAPTAVSREGGGRARQLAVTEKRLRLAGIEAERQALYRLRRSRAIDDVVLRQLVREVDLVEARLLAWNPAGRDLPTPRS</sequence>
<feature type="transmembrane region" description="Helical" evidence="10">
    <location>
        <begin position="214"/>
        <end position="232"/>
    </location>
</feature>
<keyword evidence="8 10" id="KW-0472">Membrane</keyword>
<comment type="caution">
    <text evidence="10">Lacks conserved residue(s) required for the propagation of feature annotation.</text>
</comment>
<evidence type="ECO:0000256" key="9">
    <source>
        <dbReference type="ARBA" id="ARBA00023201"/>
    </source>
</evidence>
<dbReference type="GO" id="GO:0098719">
    <property type="term" value="P:sodium ion import across plasma membrane"/>
    <property type="evidence" value="ECO:0007669"/>
    <property type="project" value="TreeGrafter"/>
</dbReference>
<evidence type="ECO:0000256" key="10">
    <source>
        <dbReference type="RuleBase" id="RU366002"/>
    </source>
</evidence>
<evidence type="ECO:0000313" key="12">
    <source>
        <dbReference type="EMBL" id="SFL17733.1"/>
    </source>
</evidence>
<dbReference type="InterPro" id="IPR004705">
    <property type="entry name" value="Cation/H_exchanger_CPA1_bac"/>
</dbReference>
<name>A0A1I4FJT6_9HYPH</name>
<keyword evidence="5 10" id="KW-1133">Transmembrane helix</keyword>
<dbReference type="GO" id="GO:0015386">
    <property type="term" value="F:potassium:proton antiporter activity"/>
    <property type="evidence" value="ECO:0007669"/>
    <property type="project" value="TreeGrafter"/>
</dbReference>
<keyword evidence="2 10" id="KW-0813">Transport</keyword>
<gene>
    <name evidence="12" type="ORF">SAMN05192568_1001372</name>
</gene>
<accession>A0A1I4FJT6</accession>
<evidence type="ECO:0000256" key="4">
    <source>
        <dbReference type="ARBA" id="ARBA00022692"/>
    </source>
</evidence>
<feature type="transmembrane region" description="Helical" evidence="10">
    <location>
        <begin position="238"/>
        <end position="257"/>
    </location>
</feature>
<evidence type="ECO:0000313" key="13">
    <source>
        <dbReference type="Proteomes" id="UP000199048"/>
    </source>
</evidence>
<dbReference type="OrthoDB" id="9809206at2"/>
<feature type="transmembrane region" description="Helical" evidence="10">
    <location>
        <begin position="306"/>
        <end position="337"/>
    </location>
</feature>
<dbReference type="AlphaFoldDB" id="A0A1I4FJT6"/>
<evidence type="ECO:0000256" key="1">
    <source>
        <dbReference type="ARBA" id="ARBA00004651"/>
    </source>
</evidence>
<evidence type="ECO:0000256" key="5">
    <source>
        <dbReference type="ARBA" id="ARBA00022989"/>
    </source>
</evidence>
<comment type="subcellular location">
    <subcellularLocation>
        <location evidence="10">Cell inner membrane</location>
        <topology evidence="10">Multi-pass membrane protein</topology>
    </subcellularLocation>
    <subcellularLocation>
        <location evidence="1">Cell membrane</location>
        <topology evidence="1">Multi-pass membrane protein</topology>
    </subcellularLocation>
</comment>
<dbReference type="NCBIfam" id="TIGR00831">
    <property type="entry name" value="a_cpa1"/>
    <property type="match status" value="1"/>
</dbReference>
<reference evidence="13" key="1">
    <citation type="submission" date="2016-10" db="EMBL/GenBank/DDBJ databases">
        <authorList>
            <person name="Varghese N."/>
            <person name="Submissions S."/>
        </authorList>
    </citation>
    <scope>NUCLEOTIDE SEQUENCE [LARGE SCALE GENOMIC DNA]</scope>
    <source>
        <strain evidence="13">BL36</strain>
    </source>
</reference>
<dbReference type="InterPro" id="IPR018422">
    <property type="entry name" value="Cation/H_exchanger_CPA1"/>
</dbReference>
<proteinExistence type="inferred from homology"/>
<organism evidence="12 13">
    <name type="scientific">Methylobacterium pseudosasicola</name>
    <dbReference type="NCBI Taxonomy" id="582667"/>
    <lineage>
        <taxon>Bacteria</taxon>
        <taxon>Pseudomonadati</taxon>
        <taxon>Pseudomonadota</taxon>
        <taxon>Alphaproteobacteria</taxon>
        <taxon>Hyphomicrobiales</taxon>
        <taxon>Methylobacteriaceae</taxon>
        <taxon>Methylobacterium</taxon>
    </lineage>
</organism>
<evidence type="ECO:0000256" key="6">
    <source>
        <dbReference type="ARBA" id="ARBA00023053"/>
    </source>
</evidence>
<dbReference type="InterPro" id="IPR004709">
    <property type="entry name" value="NaH_exchanger"/>
</dbReference>
<dbReference type="Gene3D" id="6.10.140.1330">
    <property type="match status" value="1"/>
</dbReference>
<comment type="function">
    <text evidence="10">Na(+)/H(+) antiporter that extrudes sodium in exchange for external protons.</text>
</comment>